<accession>A0ACB7T232</accession>
<name>A0ACB7T232_HYAAI</name>
<proteinExistence type="predicted"/>
<organism evidence="1 2">
    <name type="scientific">Hyalomma asiaticum</name>
    <name type="common">Tick</name>
    <dbReference type="NCBI Taxonomy" id="266040"/>
    <lineage>
        <taxon>Eukaryota</taxon>
        <taxon>Metazoa</taxon>
        <taxon>Ecdysozoa</taxon>
        <taxon>Arthropoda</taxon>
        <taxon>Chelicerata</taxon>
        <taxon>Arachnida</taxon>
        <taxon>Acari</taxon>
        <taxon>Parasitiformes</taxon>
        <taxon>Ixodida</taxon>
        <taxon>Ixodoidea</taxon>
        <taxon>Ixodidae</taxon>
        <taxon>Hyalomminae</taxon>
        <taxon>Hyalomma</taxon>
    </lineage>
</organism>
<gene>
    <name evidence="1" type="ORF">HPB50_015325</name>
</gene>
<comment type="caution">
    <text evidence="1">The sequence shown here is derived from an EMBL/GenBank/DDBJ whole genome shotgun (WGS) entry which is preliminary data.</text>
</comment>
<keyword evidence="2" id="KW-1185">Reference proteome</keyword>
<evidence type="ECO:0000313" key="1">
    <source>
        <dbReference type="EMBL" id="KAH6938964.1"/>
    </source>
</evidence>
<protein>
    <submittedName>
        <fullName evidence="1">Uncharacterized protein</fullName>
    </submittedName>
</protein>
<dbReference type="Proteomes" id="UP000821845">
    <property type="component" value="Chromosome 2"/>
</dbReference>
<dbReference type="EMBL" id="CM023482">
    <property type="protein sequence ID" value="KAH6938964.1"/>
    <property type="molecule type" value="Genomic_DNA"/>
</dbReference>
<reference evidence="1" key="1">
    <citation type="submission" date="2020-05" db="EMBL/GenBank/DDBJ databases">
        <title>Large-scale comparative analyses of tick genomes elucidate their genetic diversity and vector capacities.</title>
        <authorList>
            <person name="Jia N."/>
            <person name="Wang J."/>
            <person name="Shi W."/>
            <person name="Du L."/>
            <person name="Sun Y."/>
            <person name="Zhan W."/>
            <person name="Jiang J."/>
            <person name="Wang Q."/>
            <person name="Zhang B."/>
            <person name="Ji P."/>
            <person name="Sakyi L.B."/>
            <person name="Cui X."/>
            <person name="Yuan T."/>
            <person name="Jiang B."/>
            <person name="Yang W."/>
            <person name="Lam T.T.-Y."/>
            <person name="Chang Q."/>
            <person name="Ding S."/>
            <person name="Wang X."/>
            <person name="Zhu J."/>
            <person name="Ruan X."/>
            <person name="Zhao L."/>
            <person name="Wei J."/>
            <person name="Que T."/>
            <person name="Du C."/>
            <person name="Cheng J."/>
            <person name="Dai P."/>
            <person name="Han X."/>
            <person name="Huang E."/>
            <person name="Gao Y."/>
            <person name="Liu J."/>
            <person name="Shao H."/>
            <person name="Ye R."/>
            <person name="Li L."/>
            <person name="Wei W."/>
            <person name="Wang X."/>
            <person name="Wang C."/>
            <person name="Yang T."/>
            <person name="Huo Q."/>
            <person name="Li W."/>
            <person name="Guo W."/>
            <person name="Chen H."/>
            <person name="Zhou L."/>
            <person name="Ni X."/>
            <person name="Tian J."/>
            <person name="Zhou Y."/>
            <person name="Sheng Y."/>
            <person name="Liu T."/>
            <person name="Pan Y."/>
            <person name="Xia L."/>
            <person name="Li J."/>
            <person name="Zhao F."/>
            <person name="Cao W."/>
        </authorList>
    </citation>
    <scope>NUCLEOTIDE SEQUENCE</scope>
    <source>
        <strain evidence="1">Hyas-2018</strain>
    </source>
</reference>
<evidence type="ECO:0000313" key="2">
    <source>
        <dbReference type="Proteomes" id="UP000821845"/>
    </source>
</evidence>
<sequence>MMCFTAQVVLFCFVACVTVRAQVNQPPAPYNFAYEHVDDKTGAKVTQSESGDSNNVKTGSYGINDPTGIYRLVQYIADSQGFRVTVDTNEPGTKTHDAANARYTSKAANTPVAVVAPPKPVPVVRPARLAPITTVHAVHSTPLTFHAIPVTVHALHAVPVAHAVHTRHAVSPSYIHFTLGTPRKS</sequence>